<organism evidence="3 4">
    <name type="scientific">Pacificimonas flava</name>
    <dbReference type="NCBI Taxonomy" id="1234595"/>
    <lineage>
        <taxon>Bacteria</taxon>
        <taxon>Pseudomonadati</taxon>
        <taxon>Pseudomonadota</taxon>
        <taxon>Alphaproteobacteria</taxon>
        <taxon>Sphingomonadales</taxon>
        <taxon>Sphingosinicellaceae</taxon>
        <taxon>Pacificimonas</taxon>
    </lineage>
</organism>
<feature type="transmembrane region" description="Helical" evidence="1">
    <location>
        <begin position="39"/>
        <end position="62"/>
    </location>
</feature>
<dbReference type="EMBL" id="NFZT01000001">
    <property type="protein sequence ID" value="OWV32695.1"/>
    <property type="molecule type" value="Genomic_DNA"/>
</dbReference>
<keyword evidence="4" id="KW-1185">Reference proteome</keyword>
<evidence type="ECO:0000313" key="3">
    <source>
        <dbReference type="EMBL" id="OWV32695.1"/>
    </source>
</evidence>
<dbReference type="Gene3D" id="3.10.310.50">
    <property type="match status" value="1"/>
</dbReference>
<evidence type="ECO:0000256" key="1">
    <source>
        <dbReference type="SAM" id="Phobius"/>
    </source>
</evidence>
<dbReference type="Pfam" id="PF04536">
    <property type="entry name" value="TPM_phosphatase"/>
    <property type="match status" value="1"/>
</dbReference>
<protein>
    <recommendedName>
        <fullName evidence="2">TPM domain-containing protein</fullName>
    </recommendedName>
</protein>
<keyword evidence="1" id="KW-1133">Transmembrane helix</keyword>
<evidence type="ECO:0000313" key="4">
    <source>
        <dbReference type="Proteomes" id="UP000198462"/>
    </source>
</evidence>
<dbReference type="Proteomes" id="UP000198462">
    <property type="component" value="Unassembled WGS sequence"/>
</dbReference>
<dbReference type="PANTHER" id="PTHR30373:SF8">
    <property type="entry name" value="BLL7265 PROTEIN"/>
    <property type="match status" value="1"/>
</dbReference>
<evidence type="ECO:0000259" key="2">
    <source>
        <dbReference type="Pfam" id="PF04536"/>
    </source>
</evidence>
<name>A0A219B2Y6_9SPHN</name>
<comment type="caution">
    <text evidence="3">The sequence shown here is derived from an EMBL/GenBank/DDBJ whole genome shotgun (WGS) entry which is preliminary data.</text>
</comment>
<dbReference type="AlphaFoldDB" id="A0A219B2Y6"/>
<keyword evidence="1" id="KW-0812">Transmembrane</keyword>
<dbReference type="InterPro" id="IPR007621">
    <property type="entry name" value="TPM_dom"/>
</dbReference>
<gene>
    <name evidence="3" type="ORF">B5C34_04015</name>
</gene>
<sequence>MALDPGDHAQVSAAIADAERTTSGEIFCVFTEAADDLKIIPLAAASLAALCLPPLLLILGIVDPAWFAGWRDTSSLSPAFVASVYAALSAGFFLAALALTWPMRVRFALAPKSLRHGHAERVATESFLAHGIHNTRDRTGVLIFLSRRDHFAEIIADEGIYERVEPEVWADALEGMLERAKANDFAGAFTFAVGECSKVLSRHFPPRGDNPNELPDHLIEL</sequence>
<feature type="transmembrane region" description="Helical" evidence="1">
    <location>
        <begin position="82"/>
        <end position="103"/>
    </location>
</feature>
<dbReference type="PANTHER" id="PTHR30373">
    <property type="entry name" value="UPF0603 PROTEIN YGCG"/>
    <property type="match status" value="1"/>
</dbReference>
<feature type="domain" description="TPM" evidence="2">
    <location>
        <begin position="113"/>
        <end position="196"/>
    </location>
</feature>
<keyword evidence="1" id="KW-0472">Membrane</keyword>
<proteinExistence type="predicted"/>
<dbReference type="RefSeq" id="WP_088711489.1">
    <property type="nucleotide sequence ID" value="NZ_NFZT01000001.1"/>
</dbReference>
<reference evidence="4" key="1">
    <citation type="submission" date="2017-05" db="EMBL/GenBank/DDBJ databases">
        <authorList>
            <person name="Lin X."/>
        </authorList>
    </citation>
    <scope>NUCLEOTIDE SEQUENCE [LARGE SCALE GENOMIC DNA]</scope>
    <source>
        <strain evidence="4">JLT2012</strain>
    </source>
</reference>
<accession>A0A219B2Y6</accession>
<dbReference type="OrthoDB" id="5825388at2"/>